<organism evidence="2 3">
    <name type="scientific">Aegilops tauschii subsp. strangulata</name>
    <name type="common">Goatgrass</name>
    <dbReference type="NCBI Taxonomy" id="200361"/>
    <lineage>
        <taxon>Eukaryota</taxon>
        <taxon>Viridiplantae</taxon>
        <taxon>Streptophyta</taxon>
        <taxon>Embryophyta</taxon>
        <taxon>Tracheophyta</taxon>
        <taxon>Spermatophyta</taxon>
        <taxon>Magnoliopsida</taxon>
        <taxon>Liliopsida</taxon>
        <taxon>Poales</taxon>
        <taxon>Poaceae</taxon>
        <taxon>BOP clade</taxon>
        <taxon>Pooideae</taxon>
        <taxon>Triticodae</taxon>
        <taxon>Triticeae</taxon>
        <taxon>Triticinae</taxon>
        <taxon>Aegilops</taxon>
    </lineage>
</organism>
<reference evidence="3" key="1">
    <citation type="journal article" date="2014" name="Science">
        <title>Ancient hybridizations among the ancestral genomes of bread wheat.</title>
        <authorList>
            <consortium name="International Wheat Genome Sequencing Consortium,"/>
            <person name="Marcussen T."/>
            <person name="Sandve S.R."/>
            <person name="Heier L."/>
            <person name="Spannagl M."/>
            <person name="Pfeifer M."/>
            <person name="Jakobsen K.S."/>
            <person name="Wulff B.B."/>
            <person name="Steuernagel B."/>
            <person name="Mayer K.F."/>
            <person name="Olsen O.A."/>
        </authorList>
    </citation>
    <scope>NUCLEOTIDE SEQUENCE [LARGE SCALE GENOMIC DNA]</scope>
    <source>
        <strain evidence="3">cv. AL8/78</strain>
    </source>
</reference>
<evidence type="ECO:0000259" key="1">
    <source>
        <dbReference type="Pfam" id="PF13456"/>
    </source>
</evidence>
<dbReference type="InterPro" id="IPR012337">
    <property type="entry name" value="RNaseH-like_sf"/>
</dbReference>
<sequence>QALILVGIWYIWWERRQHVHGEEVQTPARSALSIVALTANYFKAMKKSAEPRRNGWTKPLEGFVKLNVDASFRALSLQGAVGVVLRDHKGGFVAASSEQLEHVADAGTAEAYALRRGLLLAQELGISKLVVESDCLEVINTMQNGGFTASGAVAIYSDCLVLVIGYTSVTFVHCPREANSVSHDPARLARPSPSLWVEEPPGFIVKGLVDDVTII</sequence>
<dbReference type="GO" id="GO:0004523">
    <property type="term" value="F:RNA-DNA hybrid ribonuclease activity"/>
    <property type="evidence" value="ECO:0007669"/>
    <property type="project" value="InterPro"/>
</dbReference>
<dbReference type="InterPro" id="IPR036397">
    <property type="entry name" value="RNaseH_sf"/>
</dbReference>
<dbReference type="STRING" id="200361.A0A453QKC2"/>
<dbReference type="Gene3D" id="3.30.420.10">
    <property type="entry name" value="Ribonuclease H-like superfamily/Ribonuclease H"/>
    <property type="match status" value="1"/>
</dbReference>
<dbReference type="EnsemblPlants" id="AET7Gv20203000.2">
    <property type="protein sequence ID" value="AET7Gv20203000.2"/>
    <property type="gene ID" value="AET7Gv20203000"/>
</dbReference>
<reference evidence="2" key="5">
    <citation type="journal article" date="2021" name="G3 (Bethesda)">
        <title>Aegilops tauschii genome assembly Aet v5.0 features greater sequence contiguity and improved annotation.</title>
        <authorList>
            <person name="Wang L."/>
            <person name="Zhu T."/>
            <person name="Rodriguez J.C."/>
            <person name="Deal K.R."/>
            <person name="Dubcovsky J."/>
            <person name="McGuire P.E."/>
            <person name="Lux T."/>
            <person name="Spannagl M."/>
            <person name="Mayer K.F.X."/>
            <person name="Baldrich P."/>
            <person name="Meyers B.C."/>
            <person name="Huo N."/>
            <person name="Gu Y.Q."/>
            <person name="Zhou H."/>
            <person name="Devos K.M."/>
            <person name="Bennetzen J.L."/>
            <person name="Unver T."/>
            <person name="Budak H."/>
            <person name="Gulick P.J."/>
            <person name="Galiba G."/>
            <person name="Kalapos B."/>
            <person name="Nelson D.R."/>
            <person name="Li P."/>
            <person name="You F.M."/>
            <person name="Luo M.C."/>
            <person name="Dvorak J."/>
        </authorList>
    </citation>
    <scope>NUCLEOTIDE SEQUENCE [LARGE SCALE GENOMIC DNA]</scope>
    <source>
        <strain evidence="2">cv. AL8/78</strain>
    </source>
</reference>
<reference evidence="2" key="3">
    <citation type="journal article" date="2017" name="Nature">
        <title>Genome sequence of the progenitor of the wheat D genome Aegilops tauschii.</title>
        <authorList>
            <person name="Luo M.C."/>
            <person name="Gu Y.Q."/>
            <person name="Puiu D."/>
            <person name="Wang H."/>
            <person name="Twardziok S.O."/>
            <person name="Deal K.R."/>
            <person name="Huo N."/>
            <person name="Zhu T."/>
            <person name="Wang L."/>
            <person name="Wang Y."/>
            <person name="McGuire P.E."/>
            <person name="Liu S."/>
            <person name="Long H."/>
            <person name="Ramasamy R.K."/>
            <person name="Rodriguez J.C."/>
            <person name="Van S.L."/>
            <person name="Yuan L."/>
            <person name="Wang Z."/>
            <person name="Xia Z."/>
            <person name="Xiao L."/>
            <person name="Anderson O.D."/>
            <person name="Ouyang S."/>
            <person name="Liang Y."/>
            <person name="Zimin A.V."/>
            <person name="Pertea G."/>
            <person name="Qi P."/>
            <person name="Bennetzen J.L."/>
            <person name="Dai X."/>
            <person name="Dawson M.W."/>
            <person name="Muller H.G."/>
            <person name="Kugler K."/>
            <person name="Rivarola-Duarte L."/>
            <person name="Spannagl M."/>
            <person name="Mayer K.F.X."/>
            <person name="Lu F.H."/>
            <person name="Bevan M.W."/>
            <person name="Leroy P."/>
            <person name="Li P."/>
            <person name="You F.M."/>
            <person name="Sun Q."/>
            <person name="Liu Z."/>
            <person name="Lyons E."/>
            <person name="Wicker T."/>
            <person name="Salzberg S.L."/>
            <person name="Devos K.M."/>
            <person name="Dvorak J."/>
        </authorList>
    </citation>
    <scope>NUCLEOTIDE SEQUENCE [LARGE SCALE GENOMIC DNA]</scope>
    <source>
        <strain evidence="2">cv. AL8/78</strain>
    </source>
</reference>
<dbReference type="Proteomes" id="UP000015105">
    <property type="component" value="Chromosome 7D"/>
</dbReference>
<dbReference type="SUPFAM" id="SSF53098">
    <property type="entry name" value="Ribonuclease H-like"/>
    <property type="match status" value="1"/>
</dbReference>
<keyword evidence="3" id="KW-1185">Reference proteome</keyword>
<dbReference type="Gramene" id="AET7Gv20203000.2">
    <property type="protein sequence ID" value="AET7Gv20203000.2"/>
    <property type="gene ID" value="AET7Gv20203000"/>
</dbReference>
<feature type="domain" description="RNase H type-1" evidence="1">
    <location>
        <begin position="67"/>
        <end position="187"/>
    </location>
</feature>
<reference evidence="3" key="2">
    <citation type="journal article" date="2017" name="Nat. Plants">
        <title>The Aegilops tauschii genome reveals multiple impacts of transposons.</title>
        <authorList>
            <person name="Zhao G."/>
            <person name="Zou C."/>
            <person name="Li K."/>
            <person name="Wang K."/>
            <person name="Li T."/>
            <person name="Gao L."/>
            <person name="Zhang X."/>
            <person name="Wang H."/>
            <person name="Yang Z."/>
            <person name="Liu X."/>
            <person name="Jiang W."/>
            <person name="Mao L."/>
            <person name="Kong X."/>
            <person name="Jiao Y."/>
            <person name="Jia J."/>
        </authorList>
    </citation>
    <scope>NUCLEOTIDE SEQUENCE [LARGE SCALE GENOMIC DNA]</scope>
    <source>
        <strain evidence="3">cv. AL8/78</strain>
    </source>
</reference>
<evidence type="ECO:0000313" key="2">
    <source>
        <dbReference type="EnsemblPlants" id="AET7Gv20203000.2"/>
    </source>
</evidence>
<dbReference type="CDD" id="cd06222">
    <property type="entry name" value="RNase_H_like"/>
    <property type="match status" value="1"/>
</dbReference>
<dbReference type="GO" id="GO:0003676">
    <property type="term" value="F:nucleic acid binding"/>
    <property type="evidence" value="ECO:0007669"/>
    <property type="project" value="InterPro"/>
</dbReference>
<dbReference type="PANTHER" id="PTHR47074:SF47">
    <property type="entry name" value="RNASE H TYPE-1 DOMAIN-CONTAINING PROTEIN"/>
    <property type="match status" value="1"/>
</dbReference>
<evidence type="ECO:0000313" key="3">
    <source>
        <dbReference type="Proteomes" id="UP000015105"/>
    </source>
</evidence>
<accession>A0A453QKC2</accession>
<protein>
    <recommendedName>
        <fullName evidence="1">RNase H type-1 domain-containing protein</fullName>
    </recommendedName>
</protein>
<reference evidence="2" key="4">
    <citation type="submission" date="2019-03" db="UniProtKB">
        <authorList>
            <consortium name="EnsemblPlants"/>
        </authorList>
    </citation>
    <scope>IDENTIFICATION</scope>
</reference>
<dbReference type="InterPro" id="IPR044730">
    <property type="entry name" value="RNase_H-like_dom_plant"/>
</dbReference>
<dbReference type="InterPro" id="IPR002156">
    <property type="entry name" value="RNaseH_domain"/>
</dbReference>
<name>A0A453QKC2_AEGTS</name>
<dbReference type="PANTHER" id="PTHR47074">
    <property type="entry name" value="BNAC02G40300D PROTEIN"/>
    <property type="match status" value="1"/>
</dbReference>
<dbReference type="Pfam" id="PF13456">
    <property type="entry name" value="RVT_3"/>
    <property type="match status" value="1"/>
</dbReference>
<proteinExistence type="predicted"/>
<dbReference type="InterPro" id="IPR052929">
    <property type="entry name" value="RNase_H-like_EbsB-rel"/>
</dbReference>
<dbReference type="AlphaFoldDB" id="A0A453QKC2"/>